<evidence type="ECO:0000256" key="1">
    <source>
        <dbReference type="ARBA" id="ARBA00010641"/>
    </source>
</evidence>
<reference evidence="10" key="1">
    <citation type="submission" date="2015-03" db="EMBL/GenBank/DDBJ databases">
        <authorList>
            <consortium name="Pathogen Informatics"/>
        </authorList>
    </citation>
    <scope>NUCLEOTIDE SEQUENCE [LARGE SCALE GENOMIC DNA]</scope>
    <source>
        <strain evidence="10">NCTC11134</strain>
    </source>
</reference>
<dbReference type="InterPro" id="IPR013249">
    <property type="entry name" value="RNA_pol_sigma70_r4_t2"/>
</dbReference>
<dbReference type="GO" id="GO:0006352">
    <property type="term" value="P:DNA-templated transcription initiation"/>
    <property type="evidence" value="ECO:0007669"/>
    <property type="project" value="InterPro"/>
</dbReference>
<dbReference type="InterPro" id="IPR014284">
    <property type="entry name" value="RNA_pol_sigma-70_dom"/>
</dbReference>
<dbReference type="Gene3D" id="1.10.10.10">
    <property type="entry name" value="Winged helix-like DNA-binding domain superfamily/Winged helix DNA-binding domain"/>
    <property type="match status" value="1"/>
</dbReference>
<evidence type="ECO:0000256" key="6">
    <source>
        <dbReference type="ARBA" id="ARBA00023163"/>
    </source>
</evidence>
<name>A0A0H5NJN5_NOCFR</name>
<dbReference type="GO" id="GO:0003677">
    <property type="term" value="F:DNA binding"/>
    <property type="evidence" value="ECO:0007669"/>
    <property type="project" value="UniProtKB-KW"/>
</dbReference>
<dbReference type="InterPro" id="IPR032710">
    <property type="entry name" value="NTF2-like_dom_sf"/>
</dbReference>
<evidence type="ECO:0000259" key="8">
    <source>
        <dbReference type="Pfam" id="PF08281"/>
    </source>
</evidence>
<keyword evidence="3" id="KW-0805">Transcription regulation</keyword>
<evidence type="ECO:0000313" key="9">
    <source>
        <dbReference type="EMBL" id="CRY75723.1"/>
    </source>
</evidence>
<dbReference type="GO" id="GO:0016987">
    <property type="term" value="F:sigma factor activity"/>
    <property type="evidence" value="ECO:0007669"/>
    <property type="project" value="UniProtKB-KW"/>
</dbReference>
<feature type="domain" description="RNA polymerase sigma factor 70 region 4 type 2" evidence="8">
    <location>
        <begin position="109"/>
        <end position="159"/>
    </location>
</feature>
<dbReference type="SUPFAM" id="SSF54427">
    <property type="entry name" value="NTF2-like"/>
    <property type="match status" value="1"/>
</dbReference>
<keyword evidence="4" id="KW-0731">Sigma factor</keyword>
<evidence type="ECO:0000259" key="7">
    <source>
        <dbReference type="Pfam" id="PF04542"/>
    </source>
</evidence>
<dbReference type="RefSeq" id="WP_060593350.1">
    <property type="nucleotide sequence ID" value="NZ_CP031418.1"/>
</dbReference>
<dbReference type="Pfam" id="PF08281">
    <property type="entry name" value="Sigma70_r4_2"/>
    <property type="match status" value="1"/>
</dbReference>
<protein>
    <submittedName>
        <fullName evidence="9">RNA polymerase sigma factor SigJ</fullName>
    </submittedName>
</protein>
<dbReference type="InterPro" id="IPR013325">
    <property type="entry name" value="RNA_pol_sigma_r2"/>
</dbReference>
<dbReference type="Pfam" id="PF04542">
    <property type="entry name" value="Sigma70_r2"/>
    <property type="match status" value="1"/>
</dbReference>
<dbReference type="InterPro" id="IPR013324">
    <property type="entry name" value="RNA_pol_sigma_r3/r4-like"/>
</dbReference>
<dbReference type="InterPro" id="IPR052704">
    <property type="entry name" value="ECF_Sigma-70_Domain"/>
</dbReference>
<comment type="similarity">
    <text evidence="1">Belongs to the sigma-70 factor family. ECF subfamily.</text>
</comment>
<evidence type="ECO:0000256" key="3">
    <source>
        <dbReference type="ARBA" id="ARBA00023015"/>
    </source>
</evidence>
<keyword evidence="5" id="KW-0238">DNA-binding</keyword>
<organism evidence="9 10">
    <name type="scientific">Nocardia farcinica</name>
    <dbReference type="NCBI Taxonomy" id="37329"/>
    <lineage>
        <taxon>Bacteria</taxon>
        <taxon>Bacillati</taxon>
        <taxon>Actinomycetota</taxon>
        <taxon>Actinomycetes</taxon>
        <taxon>Mycobacteriales</taxon>
        <taxon>Nocardiaceae</taxon>
        <taxon>Nocardia</taxon>
    </lineage>
</organism>
<dbReference type="AlphaFoldDB" id="A0A0H5NJN5"/>
<dbReference type="EMBL" id="LN868938">
    <property type="protein sequence ID" value="CRY75723.1"/>
    <property type="molecule type" value="Genomic_DNA"/>
</dbReference>
<dbReference type="InterPro" id="IPR036388">
    <property type="entry name" value="WH-like_DNA-bd_sf"/>
</dbReference>
<dbReference type="PANTHER" id="PTHR30173">
    <property type="entry name" value="SIGMA 19 FACTOR"/>
    <property type="match status" value="1"/>
</dbReference>
<proteinExistence type="inferred from homology"/>
<comment type="subunit">
    <text evidence="2">Interacts transiently with the RNA polymerase catalytic core formed by RpoA, RpoB, RpoC and RpoZ (2 alpha, 1 beta, 1 beta' and 1 omega subunit) to form the RNA polymerase holoenzyme that can initiate transcription.</text>
</comment>
<dbReference type="InterPro" id="IPR007627">
    <property type="entry name" value="RNA_pol_sigma70_r2"/>
</dbReference>
<dbReference type="SUPFAM" id="SSF88946">
    <property type="entry name" value="Sigma2 domain of RNA polymerase sigma factors"/>
    <property type="match status" value="1"/>
</dbReference>
<dbReference type="SUPFAM" id="SSF88659">
    <property type="entry name" value="Sigma3 and sigma4 domains of RNA polymerase sigma factors"/>
    <property type="match status" value="1"/>
</dbReference>
<gene>
    <name evidence="9" type="ORF">ERS450000_01484</name>
</gene>
<dbReference type="PANTHER" id="PTHR30173:SF43">
    <property type="entry name" value="ECF RNA POLYMERASE SIGMA FACTOR SIGI-RELATED"/>
    <property type="match status" value="1"/>
</dbReference>
<dbReference type="Gene3D" id="3.10.450.50">
    <property type="match status" value="1"/>
</dbReference>
<dbReference type="Gene3D" id="1.10.1740.10">
    <property type="match status" value="1"/>
</dbReference>
<dbReference type="NCBIfam" id="TIGR02937">
    <property type="entry name" value="sigma70-ECF"/>
    <property type="match status" value="1"/>
</dbReference>
<dbReference type="KEGG" id="nfr:ERS450000_01484"/>
<evidence type="ECO:0000256" key="5">
    <source>
        <dbReference type="ARBA" id="ARBA00023125"/>
    </source>
</evidence>
<evidence type="ECO:0000256" key="2">
    <source>
        <dbReference type="ARBA" id="ARBA00011344"/>
    </source>
</evidence>
<dbReference type="Proteomes" id="UP000057820">
    <property type="component" value="Chromosome 1"/>
</dbReference>
<accession>A0A0H5NJN5</accession>
<evidence type="ECO:0000313" key="10">
    <source>
        <dbReference type="Proteomes" id="UP000057820"/>
    </source>
</evidence>
<keyword evidence="6" id="KW-0804">Transcription</keyword>
<sequence length="291" mass="31117">MDEPQQLAGRFERQRGRLLGLAYRMLGGMSEAEDAVQEAWLRLSRADTADVVNLDAWLTTVVSRICLDMLRTRGARREEPLDAATALLRPAPDRAPEEEAALVDSVGRALLVVLDRLGPDERVAFVLHDLFAVPFEQIAPIVDRSAATTKKLASRARARVRGEQTAADPDLPHHRAVVQAFLDAARGGDIAALLRVLAPEVVRTADPAALPAGAAPVVRGADAVVRETLLLRTRAAAADLALVDGRVGMVVAPAGRLLLALRITVADGRVAGYEVVAEPARLARLSLAVLD</sequence>
<feature type="domain" description="RNA polymerase sigma-70 region 2" evidence="7">
    <location>
        <begin position="11"/>
        <end position="74"/>
    </location>
</feature>
<evidence type="ECO:0000256" key="4">
    <source>
        <dbReference type="ARBA" id="ARBA00023082"/>
    </source>
</evidence>